<dbReference type="Proteomes" id="UP001162029">
    <property type="component" value="Unassembled WGS sequence"/>
</dbReference>
<keyword evidence="2" id="KW-1185">Reference proteome</keyword>
<protein>
    <submittedName>
        <fullName evidence="1">Uncharacterized protein</fullName>
    </submittedName>
</protein>
<accession>A0AAV0UJB3</accession>
<comment type="caution">
    <text evidence="1">The sequence shown here is derived from an EMBL/GenBank/DDBJ whole genome shotgun (WGS) entry which is preliminary data.</text>
</comment>
<dbReference type="EMBL" id="CANTFM010001199">
    <property type="protein sequence ID" value="CAI5736542.1"/>
    <property type="molecule type" value="Genomic_DNA"/>
</dbReference>
<evidence type="ECO:0000313" key="1">
    <source>
        <dbReference type="EMBL" id="CAI5736542.1"/>
    </source>
</evidence>
<sequence>MNVITLSEAVAHVGQDVRFIAAVQQISTGKRVLIARRRVQTCHVLHVCDASRQFFKITCWGDAPPKLIHSSFTSESERDVDPMQFSRTDAVIQAGDIVLFSFCRIQIYRGNVDAQFIVRNNEAATSSTVQLLCRKDRYFSAQDVSLRDLYPMIEWYKQHRCKFIVEDERTTFTAVKKMKDRSTVKDLRENMVVSVLCKLRPTKDRAVATTGGGTGAGSELDGVLLCELVMFDSVGVGMSLNLWDQHAEKRFVARLLEHRGAVEISGIVMGSKALCLKVWLLWKTFVSSKYAWAVILVMQQLYWQDLLRIWQNDIVLGATKHFLNFLVKTTQPKVILELVQIDARLVEVALTTLYATLEIVGNIEAQVLIEGQRNASPSSQFDAASAVASLLNALVEDANQKFEAKLVCSVVKNGDNASQVIGTCHDSSLGDENMFQQVFSLVSLVPCDAFSI</sequence>
<evidence type="ECO:0000313" key="2">
    <source>
        <dbReference type="Proteomes" id="UP001162029"/>
    </source>
</evidence>
<gene>
    <name evidence="1" type="ORF">PDE001_LOCUS6335</name>
</gene>
<name>A0AAV0UJB3_9STRA</name>
<dbReference type="AlphaFoldDB" id="A0AAV0UJB3"/>
<proteinExistence type="predicted"/>
<organism evidence="1 2">
    <name type="scientific">Peronospora destructor</name>
    <dbReference type="NCBI Taxonomy" id="86335"/>
    <lineage>
        <taxon>Eukaryota</taxon>
        <taxon>Sar</taxon>
        <taxon>Stramenopiles</taxon>
        <taxon>Oomycota</taxon>
        <taxon>Peronosporomycetes</taxon>
        <taxon>Peronosporales</taxon>
        <taxon>Peronosporaceae</taxon>
        <taxon>Peronospora</taxon>
    </lineage>
</organism>
<reference evidence="1" key="1">
    <citation type="submission" date="2022-12" db="EMBL/GenBank/DDBJ databases">
        <authorList>
            <person name="Webb A."/>
        </authorList>
    </citation>
    <scope>NUCLEOTIDE SEQUENCE</scope>
    <source>
        <strain evidence="1">Pd1</strain>
    </source>
</reference>